<evidence type="ECO:0000256" key="1">
    <source>
        <dbReference type="SAM" id="MobiDB-lite"/>
    </source>
</evidence>
<evidence type="ECO:0000313" key="2">
    <source>
        <dbReference type="EMBL" id="GID45367.1"/>
    </source>
</evidence>
<evidence type="ECO:0008006" key="3">
    <source>
        <dbReference type="Google" id="ProtNLM"/>
    </source>
</evidence>
<reference evidence="2" key="1">
    <citation type="submission" date="2021-01" db="EMBL/GenBank/DDBJ databases">
        <title>Whole genome shotgun sequence of Actinoplanes capillaceus NBRC 16408.</title>
        <authorList>
            <person name="Komaki H."/>
            <person name="Tamura T."/>
        </authorList>
    </citation>
    <scope>NUCLEOTIDE SEQUENCE [LARGE SCALE GENOMIC DNA]</scope>
    <source>
        <strain evidence="2">NBRC 16408</strain>
    </source>
</reference>
<gene>
    <name evidence="2" type="ORF">Aca07nite_26420</name>
</gene>
<dbReference type="EMBL" id="BOMF01000051">
    <property type="protein sequence ID" value="GID45367.1"/>
    <property type="molecule type" value="Genomic_DNA"/>
</dbReference>
<name>A0ABQ3WEE7_9ACTN</name>
<comment type="caution">
    <text evidence="2">The sequence shown here is derived from an EMBL/GenBank/DDBJ whole genome shotgun (WGS) entry which is preliminary data.</text>
</comment>
<sequence length="209" mass="21378">MRRTYMIAVAVAGVTLVTGCANGPERVAGDAVPHGGATPAASVSVAASVTPAVTSPSPSRTSSTPKSSATAAPRQFTPAGYGALKLGMSGKQALATGLVRNQSGSGDACSTFELIPAKRKGVSVVLSKRMGIVTIPAPAWVPTPEGIRAGSTVKQVQDAYSDLDGDVNDPLNTFPLIANQNDGDDSRYLIYIEDGKVDAVFVERNGADC</sequence>
<dbReference type="PROSITE" id="PS51257">
    <property type="entry name" value="PROKAR_LIPOPROTEIN"/>
    <property type="match status" value="1"/>
</dbReference>
<accession>A0ABQ3WEE7</accession>
<feature type="region of interest" description="Disordered" evidence="1">
    <location>
        <begin position="51"/>
        <end position="74"/>
    </location>
</feature>
<protein>
    <recommendedName>
        <fullName evidence="3">Lipoprotein</fullName>
    </recommendedName>
</protein>
<proteinExistence type="predicted"/>
<dbReference type="RefSeq" id="WP_204295873.1">
    <property type="nucleotide sequence ID" value="NZ_BAAAGQ010000034.1"/>
</dbReference>
<feature type="compositionally biased region" description="Low complexity" evidence="1">
    <location>
        <begin position="51"/>
        <end position="73"/>
    </location>
</feature>
<organism evidence="2">
    <name type="scientific">Actinoplanes campanulatus</name>
    <dbReference type="NCBI Taxonomy" id="113559"/>
    <lineage>
        <taxon>Bacteria</taxon>
        <taxon>Bacillati</taxon>
        <taxon>Actinomycetota</taxon>
        <taxon>Actinomycetes</taxon>
        <taxon>Micromonosporales</taxon>
        <taxon>Micromonosporaceae</taxon>
        <taxon>Actinoplanes</taxon>
    </lineage>
</organism>